<name>A0A6N7EP43_9MICO</name>
<protein>
    <submittedName>
        <fullName evidence="3">Glycoside hydrolase family 15 protein</fullName>
    </submittedName>
</protein>
<dbReference type="InterPro" id="IPR008928">
    <property type="entry name" value="6-hairpin_glycosidase_sf"/>
</dbReference>
<comment type="caution">
    <text evidence="3">The sequence shown here is derived from an EMBL/GenBank/DDBJ whole genome shotgun (WGS) entry which is preliminary data.</text>
</comment>
<feature type="domain" description="GH15-like" evidence="2">
    <location>
        <begin position="131"/>
        <end position="495"/>
    </location>
</feature>
<evidence type="ECO:0000256" key="1">
    <source>
        <dbReference type="SAM" id="MobiDB-lite"/>
    </source>
</evidence>
<dbReference type="Pfam" id="PF00723">
    <property type="entry name" value="Glyco_hydro_15"/>
    <property type="match status" value="1"/>
</dbReference>
<evidence type="ECO:0000313" key="3">
    <source>
        <dbReference type="EMBL" id="MPV37916.1"/>
    </source>
</evidence>
<gene>
    <name evidence="3" type="ORF">GB881_12830</name>
</gene>
<feature type="region of interest" description="Disordered" evidence="1">
    <location>
        <begin position="502"/>
        <end position="540"/>
    </location>
</feature>
<dbReference type="AlphaFoldDB" id="A0A6N7EP43"/>
<dbReference type="InterPro" id="IPR012341">
    <property type="entry name" value="6hp_glycosidase-like_sf"/>
</dbReference>
<dbReference type="OrthoDB" id="3902805at2"/>
<dbReference type="GO" id="GO:0005975">
    <property type="term" value="P:carbohydrate metabolic process"/>
    <property type="evidence" value="ECO:0007669"/>
    <property type="project" value="InterPro"/>
</dbReference>
<dbReference type="PANTHER" id="PTHR31616">
    <property type="entry name" value="TREHALASE"/>
    <property type="match status" value="1"/>
</dbReference>
<organism evidence="3 4">
    <name type="scientific">Georgenia subflava</name>
    <dbReference type="NCBI Taxonomy" id="1622177"/>
    <lineage>
        <taxon>Bacteria</taxon>
        <taxon>Bacillati</taxon>
        <taxon>Actinomycetota</taxon>
        <taxon>Actinomycetes</taxon>
        <taxon>Micrococcales</taxon>
        <taxon>Bogoriellaceae</taxon>
        <taxon>Georgenia</taxon>
    </lineage>
</organism>
<dbReference type="InterPro" id="IPR011613">
    <property type="entry name" value="GH15-like"/>
</dbReference>
<evidence type="ECO:0000259" key="2">
    <source>
        <dbReference type="Pfam" id="PF00723"/>
    </source>
</evidence>
<dbReference type="Gene3D" id="1.50.10.10">
    <property type="match status" value="1"/>
</dbReference>
<proteinExistence type="predicted"/>
<dbReference type="GO" id="GO:0004553">
    <property type="term" value="F:hydrolase activity, hydrolyzing O-glycosyl compounds"/>
    <property type="evidence" value="ECO:0007669"/>
    <property type="project" value="TreeGrafter"/>
</dbReference>
<reference evidence="3 4" key="1">
    <citation type="submission" date="2019-10" db="EMBL/GenBank/DDBJ databases">
        <title>Georgenia wutianyii sp. nov. and Georgenia yuyongxinii sp. nov. isolated from plateau pika (Ochotona curzoniae) in the Qinghai-Tibet plateau of China.</title>
        <authorList>
            <person name="Tian Z."/>
        </authorList>
    </citation>
    <scope>NUCLEOTIDE SEQUENCE [LARGE SCALE GENOMIC DNA]</scope>
    <source>
        <strain evidence="3 4">JCM 19765</strain>
    </source>
</reference>
<evidence type="ECO:0000313" key="4">
    <source>
        <dbReference type="Proteomes" id="UP000437709"/>
    </source>
</evidence>
<keyword evidence="4" id="KW-1185">Reference proteome</keyword>
<dbReference type="Proteomes" id="UP000437709">
    <property type="component" value="Unassembled WGS sequence"/>
</dbReference>
<feature type="compositionally biased region" description="Basic and acidic residues" evidence="1">
    <location>
        <begin position="524"/>
        <end position="540"/>
    </location>
</feature>
<sequence>MPVADGRSDLIRRVEGLTGTVTFEHEWVVRFGYGKTRPWVHRDTDPDGAEVIRAVAGPDAITLAGDRLPKGVEGRHQDGFEVTGGETVELVMTWSKSWEGIPTRPDVEKALRHTETVWGDWARANSYDGDYCEQVVRSLLVLRLLTQEPTGGIAAAATTSLPEEIGGERNWDYRFSWLRDAALTLEAMLEVGFREEAEEWRAWLLRAVAGDPENLQIMYRLDGSRELPERELAHLTGYAGSTPVRVGNGAVDQHQNDVLGEVMLALDLARRSGLAADGDSWALQRVLVENMIDKWRLPDHGIWEIRGPLRHFTHSKVMCWAALDCAVRAVEEEGCDGPVERWREVREEVKADVLEHGYDEELGSFVQYYGSKTTDASLLQLVQVGFLPPEDQRLHGTVRRVREELADGPWVHRYLTASGVDGLAGDEHPFLACCFWLVDALARIGDVTTAKQHMDQLVAVMNDVGLLSEEYDPHGERFTGNFPQAFSHLTLVRAAHALHAAEKSAEPLGAQARPDDMEAVDDAPVAREDADPGPEGGDHD</sequence>
<dbReference type="PANTHER" id="PTHR31616:SF0">
    <property type="entry name" value="GLUCAN 1,4-ALPHA-GLUCOSIDASE"/>
    <property type="match status" value="1"/>
</dbReference>
<keyword evidence="3" id="KW-0378">Hydrolase</keyword>
<dbReference type="EMBL" id="WHPC01000054">
    <property type="protein sequence ID" value="MPV37916.1"/>
    <property type="molecule type" value="Genomic_DNA"/>
</dbReference>
<dbReference type="SUPFAM" id="SSF48208">
    <property type="entry name" value="Six-hairpin glycosidases"/>
    <property type="match status" value="1"/>
</dbReference>
<accession>A0A6N7EP43</accession>